<name>A0AA90TU62_9BACI</name>
<organism evidence="1 2">
    <name type="scientific">Bacillus salipaludis</name>
    <dbReference type="NCBI Taxonomy" id="2547811"/>
    <lineage>
        <taxon>Bacteria</taxon>
        <taxon>Bacillati</taxon>
        <taxon>Bacillota</taxon>
        <taxon>Bacilli</taxon>
        <taxon>Bacillales</taxon>
        <taxon>Bacillaceae</taxon>
        <taxon>Bacillus</taxon>
    </lineage>
</organism>
<protein>
    <submittedName>
        <fullName evidence="1">Uncharacterized protein</fullName>
    </submittedName>
</protein>
<accession>A0AA90TU62</accession>
<proteinExistence type="predicted"/>
<comment type="caution">
    <text evidence="1">The sequence shown here is derived from an EMBL/GenBank/DDBJ whole genome shotgun (WGS) entry which is preliminary data.</text>
</comment>
<dbReference type="Proteomes" id="UP001178888">
    <property type="component" value="Unassembled WGS sequence"/>
</dbReference>
<dbReference type="EMBL" id="JAVGVR010000001">
    <property type="protein sequence ID" value="MDQ6598964.1"/>
    <property type="molecule type" value="Genomic_DNA"/>
</dbReference>
<dbReference type="RefSeq" id="WP_308913773.1">
    <property type="nucleotide sequence ID" value="NZ_JAVGVR010000001.1"/>
</dbReference>
<keyword evidence="2" id="KW-1185">Reference proteome</keyword>
<sequence length="92" mass="10547">MCIVGAYFEVIFDFAQLILIKKELVEFLISSQIGYKGDIVFISLLPLPLVKQKKAAAATLLFNSSTRYLNKNIFIYAFKQLYILHSKEKSTH</sequence>
<gene>
    <name evidence="1" type="ORF">RCG21_21880</name>
</gene>
<reference evidence="1" key="1">
    <citation type="submission" date="2023-08" db="EMBL/GenBank/DDBJ databases">
        <title>Nitrogen cycling bacteria in agricultural field soils.</title>
        <authorList>
            <person name="Jang J."/>
        </authorList>
    </citation>
    <scope>NUCLEOTIDE SEQUENCE</scope>
    <source>
        <strain evidence="1">PS3-36</strain>
    </source>
</reference>
<evidence type="ECO:0000313" key="1">
    <source>
        <dbReference type="EMBL" id="MDQ6598964.1"/>
    </source>
</evidence>
<evidence type="ECO:0000313" key="2">
    <source>
        <dbReference type="Proteomes" id="UP001178888"/>
    </source>
</evidence>
<dbReference type="AlphaFoldDB" id="A0AA90TU62"/>